<reference evidence="10 11" key="1">
    <citation type="journal article" date="2017" name="Genome Announc.">
        <title>Draft Genome Sequence of a Sporulating and Motile Strain of Lachnotalea glycerini Isolated from Water in Quebec City, Canada.</title>
        <authorList>
            <person name="Maheux A.F."/>
            <person name="Boudreau D.K."/>
            <person name="Berube E."/>
            <person name="Boissinot M."/>
            <person name="Raymond F."/>
            <person name="Brodeur S."/>
            <person name="Corbeil J."/>
            <person name="Isabel S."/>
            <person name="Omar R.F."/>
            <person name="Bergeron M.G."/>
        </authorList>
    </citation>
    <scope>NUCLEOTIDE SEQUENCE [LARGE SCALE GENOMIC DNA]</scope>
    <source>
        <strain evidence="10 11">CCRI-19302</strain>
    </source>
</reference>
<dbReference type="Pfam" id="PF01694">
    <property type="entry name" value="Rhomboid"/>
    <property type="match status" value="1"/>
</dbReference>
<feature type="transmembrane region" description="Helical" evidence="7">
    <location>
        <begin position="12"/>
        <end position="30"/>
    </location>
</feature>
<feature type="transmembrane region" description="Helical" evidence="7">
    <location>
        <begin position="98"/>
        <end position="119"/>
    </location>
</feature>
<evidence type="ECO:0000313" key="10">
    <source>
        <dbReference type="EMBL" id="RDY31243.1"/>
    </source>
</evidence>
<dbReference type="InterPro" id="IPR035952">
    <property type="entry name" value="Rhomboid-like_sf"/>
</dbReference>
<feature type="transmembrane region" description="Helical" evidence="7">
    <location>
        <begin position="156"/>
        <end position="172"/>
    </location>
</feature>
<comment type="caution">
    <text evidence="10">The sequence shown here is derived from an EMBL/GenBank/DDBJ whole genome shotgun (WGS) entry which is preliminary data.</text>
</comment>
<gene>
    <name evidence="9" type="ORF">C8E03_103390</name>
    <name evidence="10" type="ORF">CG710_010680</name>
</gene>
<name>A0A255I0K2_9FIRM</name>
<evidence type="ECO:0000256" key="6">
    <source>
        <dbReference type="ARBA" id="ARBA00023136"/>
    </source>
</evidence>
<comment type="similarity">
    <text evidence="2">Belongs to the peptidase S54 family.</text>
</comment>
<dbReference type="Gene3D" id="1.20.1540.10">
    <property type="entry name" value="Rhomboid-like"/>
    <property type="match status" value="1"/>
</dbReference>
<proteinExistence type="inferred from homology"/>
<dbReference type="AlphaFoldDB" id="A0A255I0K2"/>
<dbReference type="Proteomes" id="UP000247523">
    <property type="component" value="Unassembled WGS sequence"/>
</dbReference>
<dbReference type="Proteomes" id="UP000216411">
    <property type="component" value="Unassembled WGS sequence"/>
</dbReference>
<keyword evidence="11" id="KW-1185">Reference proteome</keyword>
<dbReference type="GO" id="GO:0004252">
    <property type="term" value="F:serine-type endopeptidase activity"/>
    <property type="evidence" value="ECO:0007669"/>
    <property type="project" value="InterPro"/>
</dbReference>
<dbReference type="RefSeq" id="WP_094380073.1">
    <property type="nucleotide sequence ID" value="NZ_NOKA02000019.1"/>
</dbReference>
<dbReference type="GO" id="GO:0006508">
    <property type="term" value="P:proteolysis"/>
    <property type="evidence" value="ECO:0007669"/>
    <property type="project" value="UniProtKB-KW"/>
</dbReference>
<evidence type="ECO:0000256" key="4">
    <source>
        <dbReference type="ARBA" id="ARBA00022801"/>
    </source>
</evidence>
<feature type="domain" description="Peptidase S54 rhomboid" evidence="8">
    <location>
        <begin position="57"/>
        <end position="197"/>
    </location>
</feature>
<dbReference type="OrthoDB" id="9813074at2"/>
<evidence type="ECO:0000256" key="2">
    <source>
        <dbReference type="ARBA" id="ARBA00009045"/>
    </source>
</evidence>
<reference evidence="10" key="3">
    <citation type="submission" date="2018-07" db="EMBL/GenBank/DDBJ databases">
        <authorList>
            <person name="Quirk P.G."/>
            <person name="Krulwich T.A."/>
        </authorList>
    </citation>
    <scope>NUCLEOTIDE SEQUENCE</scope>
    <source>
        <strain evidence="10">CCRI-19302</strain>
    </source>
</reference>
<reference evidence="9 12" key="2">
    <citation type="submission" date="2018-05" db="EMBL/GenBank/DDBJ databases">
        <title>Genomic Encyclopedia of Type Strains, Phase IV (KMG-IV): sequencing the most valuable type-strain genomes for metagenomic binning, comparative biology and taxonomic classification.</title>
        <authorList>
            <person name="Goeker M."/>
        </authorList>
    </citation>
    <scope>NUCLEOTIDE SEQUENCE [LARGE SCALE GENOMIC DNA]</scope>
    <source>
        <strain evidence="9 12">DSM 28816</strain>
    </source>
</reference>
<feature type="transmembrane region" description="Helical" evidence="7">
    <location>
        <begin position="66"/>
        <end position="86"/>
    </location>
</feature>
<organism evidence="10 11">
    <name type="scientific">Lachnotalea glycerini</name>
    <dbReference type="NCBI Taxonomy" id="1763509"/>
    <lineage>
        <taxon>Bacteria</taxon>
        <taxon>Bacillati</taxon>
        <taxon>Bacillota</taxon>
        <taxon>Clostridia</taxon>
        <taxon>Lachnospirales</taxon>
        <taxon>Lachnospiraceae</taxon>
        <taxon>Lachnotalea</taxon>
    </lineage>
</organism>
<feature type="transmembrane region" description="Helical" evidence="7">
    <location>
        <begin position="125"/>
        <end position="144"/>
    </location>
</feature>
<dbReference type="PANTHER" id="PTHR43731">
    <property type="entry name" value="RHOMBOID PROTEASE"/>
    <property type="match status" value="1"/>
</dbReference>
<dbReference type="InterPro" id="IPR050925">
    <property type="entry name" value="Rhomboid_protease_S54"/>
</dbReference>
<keyword evidence="3 7" id="KW-0812">Transmembrane</keyword>
<evidence type="ECO:0000313" key="9">
    <source>
        <dbReference type="EMBL" id="PXV91819.1"/>
    </source>
</evidence>
<evidence type="ECO:0000256" key="1">
    <source>
        <dbReference type="ARBA" id="ARBA00004141"/>
    </source>
</evidence>
<accession>A0A255I0K2</accession>
<evidence type="ECO:0000313" key="12">
    <source>
        <dbReference type="Proteomes" id="UP000247523"/>
    </source>
</evidence>
<dbReference type="EMBL" id="NOKA02000019">
    <property type="protein sequence ID" value="RDY31243.1"/>
    <property type="molecule type" value="Genomic_DNA"/>
</dbReference>
<comment type="subcellular location">
    <subcellularLocation>
        <location evidence="1">Membrane</location>
        <topology evidence="1">Multi-pass membrane protein</topology>
    </subcellularLocation>
</comment>
<dbReference type="EMBL" id="QICS01000003">
    <property type="protein sequence ID" value="PXV91819.1"/>
    <property type="molecule type" value="Genomic_DNA"/>
</dbReference>
<evidence type="ECO:0000313" key="11">
    <source>
        <dbReference type="Proteomes" id="UP000216411"/>
    </source>
</evidence>
<dbReference type="GO" id="GO:0016020">
    <property type="term" value="C:membrane"/>
    <property type="evidence" value="ECO:0007669"/>
    <property type="project" value="UniProtKB-SubCell"/>
</dbReference>
<protein>
    <submittedName>
        <fullName evidence="10">Rhomboid family intramembrane serine protease</fullName>
    </submittedName>
    <submittedName>
        <fullName evidence="9">Rhomboid protease GluP</fullName>
    </submittedName>
</protein>
<keyword evidence="4" id="KW-0378">Hydrolase</keyword>
<dbReference type="PANTHER" id="PTHR43731:SF14">
    <property type="entry name" value="PRESENILIN-ASSOCIATED RHOMBOID-LIKE PROTEIN, MITOCHONDRIAL"/>
    <property type="match status" value="1"/>
</dbReference>
<feature type="transmembrane region" description="Helical" evidence="7">
    <location>
        <begin position="178"/>
        <end position="196"/>
    </location>
</feature>
<evidence type="ECO:0000259" key="8">
    <source>
        <dbReference type="Pfam" id="PF01694"/>
    </source>
</evidence>
<keyword evidence="5 7" id="KW-1133">Transmembrane helix</keyword>
<sequence>MLKEAYDRIVRNSIITNTFILINIIVFMVLEIRGSTLDTEYMLNNGAAVSLLIVDYGQYYRLFTSMFLHFGVEHIFNNMLVLFFLGDNLERAIGHIKFIIIYLLSGLGASILSCAFNYIRGEVVVSAGASGAIFGVIGALFYVVLINKGRLENVTIKRLGAMIVFSLYLGFTEASIDNAAHIGGGICGILIAIVLYRKKKASCCFDDDIIQ</sequence>
<keyword evidence="10" id="KW-0645">Protease</keyword>
<dbReference type="InterPro" id="IPR022764">
    <property type="entry name" value="Peptidase_S54_rhomboid_dom"/>
</dbReference>
<dbReference type="SUPFAM" id="SSF144091">
    <property type="entry name" value="Rhomboid-like"/>
    <property type="match status" value="1"/>
</dbReference>
<evidence type="ECO:0000256" key="3">
    <source>
        <dbReference type="ARBA" id="ARBA00022692"/>
    </source>
</evidence>
<evidence type="ECO:0000256" key="7">
    <source>
        <dbReference type="SAM" id="Phobius"/>
    </source>
</evidence>
<keyword evidence="6 7" id="KW-0472">Membrane</keyword>
<evidence type="ECO:0000256" key="5">
    <source>
        <dbReference type="ARBA" id="ARBA00022989"/>
    </source>
</evidence>